<keyword evidence="1" id="KW-0732">Signal</keyword>
<keyword evidence="2" id="KW-0378">Hydrolase</keyword>
<reference evidence="2 3" key="1">
    <citation type="submission" date="2023-04" db="EMBL/GenBank/DDBJ databases">
        <title>A novel bacteria isolated from coastal sediment.</title>
        <authorList>
            <person name="Liu X.-J."/>
            <person name="Du Z.-J."/>
        </authorList>
    </citation>
    <scope>NUCLEOTIDE SEQUENCE [LARGE SCALE GENOMIC DNA]</scope>
    <source>
        <strain evidence="2 3">SDUM461003</strain>
    </source>
</reference>
<keyword evidence="3" id="KW-1185">Reference proteome</keyword>
<dbReference type="EMBL" id="JARXHW010000044">
    <property type="protein sequence ID" value="MDQ8208896.1"/>
    <property type="molecule type" value="Genomic_DNA"/>
</dbReference>
<feature type="signal peptide" evidence="1">
    <location>
        <begin position="1"/>
        <end position="22"/>
    </location>
</feature>
<protein>
    <submittedName>
        <fullName evidence="2">SGNH/GDSL hydrolase family protein</fullName>
        <ecNumber evidence="2">3.1.-.-</ecNumber>
    </submittedName>
</protein>
<dbReference type="SUPFAM" id="SSF52266">
    <property type="entry name" value="SGNH hydrolase"/>
    <property type="match status" value="1"/>
</dbReference>
<accession>A0ABU1AXT2</accession>
<gene>
    <name evidence="2" type="ORF">QEH52_15315</name>
</gene>
<dbReference type="GO" id="GO:0016787">
    <property type="term" value="F:hydrolase activity"/>
    <property type="evidence" value="ECO:0007669"/>
    <property type="project" value="UniProtKB-KW"/>
</dbReference>
<evidence type="ECO:0000256" key="1">
    <source>
        <dbReference type="SAM" id="SignalP"/>
    </source>
</evidence>
<dbReference type="Proteomes" id="UP001225316">
    <property type="component" value="Unassembled WGS sequence"/>
</dbReference>
<dbReference type="RefSeq" id="WP_308951623.1">
    <property type="nucleotide sequence ID" value="NZ_JARXHW010000044.1"/>
</dbReference>
<organism evidence="2 3">
    <name type="scientific">Thalassobacterium maritimum</name>
    <dbReference type="NCBI Taxonomy" id="3041265"/>
    <lineage>
        <taxon>Bacteria</taxon>
        <taxon>Pseudomonadati</taxon>
        <taxon>Verrucomicrobiota</taxon>
        <taxon>Opitutia</taxon>
        <taxon>Puniceicoccales</taxon>
        <taxon>Coraliomargaritaceae</taxon>
        <taxon>Thalassobacterium</taxon>
    </lineage>
</organism>
<dbReference type="InterPro" id="IPR036514">
    <property type="entry name" value="SGNH_hydro_sf"/>
</dbReference>
<comment type="caution">
    <text evidence="2">The sequence shown here is derived from an EMBL/GenBank/DDBJ whole genome shotgun (WGS) entry which is preliminary data.</text>
</comment>
<feature type="chain" id="PRO_5047178902" evidence="1">
    <location>
        <begin position="23"/>
        <end position="274"/>
    </location>
</feature>
<sequence>MRRLRCLIASSALVCITTWAQAENKVLFIGNSYTFGAGGTQSVPDIFDALANAGGQEDPTTVMRAVGGKDYKFHYENSSEFIQQEAWTHVILQNYSTQPTHIKNTQDHFDYGTRLYQAIVANNADTQVMLYMTWARAEAHSLISGKSTPKSFASTNEMLEELRSNYYALAEQLSKANPDKLPTVVNPVGLAWKAAGGNLPADAERFIDLFDKDKHHGNDRGYYLSACVHYACIYQASPEGLFTQPEVRALELKISAEEAALLEKAAWETVSKQN</sequence>
<dbReference type="EC" id="3.1.-.-" evidence="2"/>
<proteinExistence type="predicted"/>
<dbReference type="Gene3D" id="3.40.50.1110">
    <property type="entry name" value="SGNH hydrolase"/>
    <property type="match status" value="1"/>
</dbReference>
<name>A0ABU1AXT2_9BACT</name>
<evidence type="ECO:0000313" key="2">
    <source>
        <dbReference type="EMBL" id="MDQ8208896.1"/>
    </source>
</evidence>
<evidence type="ECO:0000313" key="3">
    <source>
        <dbReference type="Proteomes" id="UP001225316"/>
    </source>
</evidence>